<comment type="caution">
    <text evidence="1">The sequence shown here is derived from an EMBL/GenBank/DDBJ whole genome shotgun (WGS) entry which is preliminary data.</text>
</comment>
<protein>
    <submittedName>
        <fullName evidence="1">Uncharacterized protein</fullName>
    </submittedName>
</protein>
<dbReference type="EMBL" id="JNHM01000012">
    <property type="protein sequence ID" value="KDS55750.1"/>
    <property type="molecule type" value="Genomic_DNA"/>
</dbReference>
<organism evidence="1 2">
    <name type="scientific">Phocaeicola vulgatus str. 3975 RP4</name>
    <dbReference type="NCBI Taxonomy" id="1339352"/>
    <lineage>
        <taxon>Bacteria</taxon>
        <taxon>Pseudomonadati</taxon>
        <taxon>Bacteroidota</taxon>
        <taxon>Bacteroidia</taxon>
        <taxon>Bacteroidales</taxon>
        <taxon>Bacteroidaceae</taxon>
        <taxon>Phocaeicola</taxon>
    </lineage>
</organism>
<name>A0A069SUX5_PHOVU</name>
<evidence type="ECO:0000313" key="1">
    <source>
        <dbReference type="EMBL" id="KDS55750.1"/>
    </source>
</evidence>
<evidence type="ECO:0000313" key="2">
    <source>
        <dbReference type="Proteomes" id="UP000027661"/>
    </source>
</evidence>
<dbReference type="AlphaFoldDB" id="A0A069SUX5"/>
<gene>
    <name evidence="1" type="ORF">M099_1047</name>
</gene>
<dbReference type="RefSeq" id="WP_032952534.1">
    <property type="nucleotide sequence ID" value="NZ_JNHM01000012.1"/>
</dbReference>
<proteinExistence type="predicted"/>
<accession>A0A069SUX5</accession>
<sequence>MDLAENRFGKTWKHFLEVLKVDYNCSLADVCRDQHTTLGGMSSWMSRRGYSVKQAKADVVRDYYGGVEPSRPTTSSPSFTQIAPVMLSEEEFSLSGITITFNSGTTISVKRATPGNIIKMLRDYERKEGDPCIL</sequence>
<reference evidence="1 2" key="1">
    <citation type="submission" date="2014-04" db="EMBL/GenBank/DDBJ databases">
        <authorList>
            <person name="Sears C."/>
            <person name="Carroll K."/>
            <person name="Sack B.R."/>
            <person name="Qadri F."/>
            <person name="Myers L.L."/>
            <person name="Chung G.-T."/>
            <person name="Escheverria P."/>
            <person name="Fraser C.M."/>
            <person name="Sadzewicz L."/>
            <person name="Shefchek K.A."/>
            <person name="Tallon L."/>
            <person name="Das S.P."/>
            <person name="Daugherty S."/>
            <person name="Mongodin E.F."/>
        </authorList>
    </citation>
    <scope>NUCLEOTIDE SEQUENCE [LARGE SCALE GENOMIC DNA]</scope>
    <source>
        <strain evidence="1 2">3975 RP4</strain>
    </source>
</reference>
<dbReference type="Proteomes" id="UP000027661">
    <property type="component" value="Unassembled WGS sequence"/>
</dbReference>